<dbReference type="PANTHER" id="PTHR43788:SF6">
    <property type="entry name" value="DNA HELICASE B"/>
    <property type="match status" value="1"/>
</dbReference>
<keyword evidence="5" id="KW-1185">Reference proteome</keyword>
<geneLocation type="plasmid" evidence="4 5">
    <name>pCY360</name>
</geneLocation>
<dbReference type="InterPro" id="IPR003593">
    <property type="entry name" value="AAA+_ATPase"/>
</dbReference>
<dbReference type="HOGENOM" id="CLU_007524_0_3_9"/>
<dbReference type="GO" id="GO:0005524">
    <property type="term" value="F:ATP binding"/>
    <property type="evidence" value="ECO:0007669"/>
    <property type="project" value="UniProtKB-KW"/>
</dbReference>
<dbReference type="InterPro" id="IPR027417">
    <property type="entry name" value="P-loop_NTPase"/>
</dbReference>
<dbReference type="InterPro" id="IPR029493">
    <property type="entry name" value="RecD2-like_HHH"/>
</dbReference>
<dbReference type="RefSeq" id="WP_013282910.1">
    <property type="nucleotide sequence ID" value="NC_014389.1"/>
</dbReference>
<dbReference type="Pfam" id="PF13604">
    <property type="entry name" value="AAA_30"/>
    <property type="match status" value="1"/>
</dbReference>
<keyword evidence="1" id="KW-0547">Nucleotide-binding</keyword>
<dbReference type="AlphaFoldDB" id="E0S4C9"/>
<keyword evidence="4" id="KW-0378">Hydrolase</keyword>
<dbReference type="Proteomes" id="UP000001299">
    <property type="component" value="Plasmid pCY360"/>
</dbReference>
<evidence type="ECO:0000256" key="1">
    <source>
        <dbReference type="ARBA" id="ARBA00022741"/>
    </source>
</evidence>
<evidence type="ECO:0000313" key="4">
    <source>
        <dbReference type="EMBL" id="ADL36261.1"/>
    </source>
</evidence>
<dbReference type="Gene3D" id="2.30.30.940">
    <property type="match status" value="1"/>
</dbReference>
<dbReference type="SUPFAM" id="SSF52540">
    <property type="entry name" value="P-loop containing nucleoside triphosphate hydrolases"/>
    <property type="match status" value="1"/>
</dbReference>
<dbReference type="GO" id="GO:0003678">
    <property type="term" value="F:DNA helicase activity"/>
    <property type="evidence" value="ECO:0007669"/>
    <property type="project" value="UniProtKB-ARBA"/>
</dbReference>
<dbReference type="SMART" id="SM00382">
    <property type="entry name" value="AAA"/>
    <property type="match status" value="1"/>
</dbReference>
<dbReference type="EMBL" id="CP001812">
    <property type="protein sequence ID" value="ADL36261.1"/>
    <property type="molecule type" value="Genomic_DNA"/>
</dbReference>
<dbReference type="InterPro" id="IPR050534">
    <property type="entry name" value="Coronavir_polyprotein_1ab"/>
</dbReference>
<reference evidence="4 5" key="1">
    <citation type="journal article" date="2010" name="PLoS ONE">
        <title>The glycobiome of the rumen bacterium Butyrivibrio proteoclasticus B316(T) highlights adaptation to a polysaccharide-rich environment.</title>
        <authorList>
            <person name="Kelly W.J."/>
            <person name="Leahy S.C."/>
            <person name="Altermann E."/>
            <person name="Yeoman C.J."/>
            <person name="Dunne J.C."/>
            <person name="Kong Z."/>
            <person name="Pacheco D.M."/>
            <person name="Li D."/>
            <person name="Noel S.J."/>
            <person name="Moon C.D."/>
            <person name="Cookson A.L."/>
            <person name="Attwood G.T."/>
        </authorList>
    </citation>
    <scope>NUCLEOTIDE SEQUENCE [LARGE SCALE GENOMIC DNA]</scope>
    <source>
        <strain evidence="5">ATCC 51982 / DSM 14932 / B316</strain>
        <plasmid evidence="5">Plasmid pCY360</plasmid>
    </source>
</reference>
<organism evidence="4 5">
    <name type="scientific">Butyrivibrio proteoclasticus (strain ATCC 51982 / DSM 14932 / B316)</name>
    <name type="common">Clostridium proteoclasticum</name>
    <dbReference type="NCBI Taxonomy" id="515622"/>
    <lineage>
        <taxon>Bacteria</taxon>
        <taxon>Bacillati</taxon>
        <taxon>Bacillota</taxon>
        <taxon>Clostridia</taxon>
        <taxon>Lachnospirales</taxon>
        <taxon>Lachnospiraceae</taxon>
        <taxon>Butyrivibrio</taxon>
    </lineage>
</organism>
<evidence type="ECO:0000256" key="2">
    <source>
        <dbReference type="ARBA" id="ARBA00022840"/>
    </source>
</evidence>
<keyword evidence="2" id="KW-0067">ATP-binding</keyword>
<keyword evidence="4" id="KW-0347">Helicase</keyword>
<dbReference type="Gene3D" id="1.10.10.2220">
    <property type="match status" value="1"/>
</dbReference>
<evidence type="ECO:0000259" key="3">
    <source>
        <dbReference type="SMART" id="SM00382"/>
    </source>
</evidence>
<gene>
    <name evidence="4" type="ordered locus">bpr_II324</name>
</gene>
<protein>
    <submittedName>
        <fullName evidence="4">Helicase RecD/TraA family</fullName>
    </submittedName>
</protein>
<accession>E0S4C9</accession>
<feature type="domain" description="AAA+ ATPase" evidence="3">
    <location>
        <begin position="326"/>
        <end position="566"/>
    </location>
</feature>
<dbReference type="Pfam" id="PF14490">
    <property type="entry name" value="HHH_RecD2"/>
    <property type="match status" value="1"/>
</dbReference>
<dbReference type="Gene3D" id="3.40.50.300">
    <property type="entry name" value="P-loop containing nucleotide triphosphate hydrolases"/>
    <property type="match status" value="2"/>
</dbReference>
<keyword evidence="4" id="KW-0614">Plasmid</keyword>
<dbReference type="Pfam" id="PF13538">
    <property type="entry name" value="UvrD_C_2"/>
    <property type="match status" value="1"/>
</dbReference>
<dbReference type="PANTHER" id="PTHR43788">
    <property type="entry name" value="DNA2/NAM7 HELICASE FAMILY MEMBER"/>
    <property type="match status" value="1"/>
</dbReference>
<evidence type="ECO:0000313" key="5">
    <source>
        <dbReference type="Proteomes" id="UP000001299"/>
    </source>
</evidence>
<name>E0S4C9_BUTPB</name>
<dbReference type="CDD" id="cd17933">
    <property type="entry name" value="DEXSc_RecD-like"/>
    <property type="match status" value="1"/>
</dbReference>
<sequence>MEKFCGKFIRSESIIGTYFILESKGKIYKCFGIAPELYPGTPIVVTGKAEFEDSKNITVENIGLDTTDDQKMIYFLSGRCFKKVGMVAARRIVESLNKRTKESGLTSYGELKYEDIQECLKEAKTPKEAALKITLALTGIQERSRLYEKIKEFGGRLPDAESLYKKYFTGAWQAFKNDPYIGIGCGLSFNLCDKAAKNFGVDIFDKNRIRAICRVIADKTEASGNCCVKLSELKRMIHDIQKNSAFEPVADATIMTAVLSSREFIIDEDPGYGHLVYPHRLYQIEQVIADELFRLNSQVQKLPYKGYNGYFKPDKDQLKAIELVRTTGIKIITGGPGTGKTTTIKEIIKAYEDMGLGNPIFLCAPTGAAAARITQAIDGQLRAVTIHKQLDVRALGDNDYIFMYNKKRQLSKGLYIIDEMSMVGEQLFLNLLQAIPSGSLVILSGDIEQLQSVSAGTVLKDIIDSGCFETARLTTIHRQAKDDLIITNYLRILDKQTSLLTGKNFIIEEYQTSDDLIRATARYFKKWGTDSQILSFTRKGNAGKVHIDSLITQAKSRGRERFLKTDYYDGDKIMIIRNNYRKGYWNGDIGIITGLTMSSVTAQFYDGIRILSEEDLMDTEHAWCCTIHKMQGNENDNIILVVDDEYPNMLYRSIMLTAITRAKKNVVIIAKKGAIEKALKSEDEIIRVTGLCNTLKRKIEDVKRSGSQSAC</sequence>
<dbReference type="KEGG" id="bpb:bpr_II324"/>
<proteinExistence type="predicted"/>
<dbReference type="CDD" id="cd18809">
    <property type="entry name" value="SF1_C_RecD"/>
    <property type="match status" value="1"/>
</dbReference>
<dbReference type="InterPro" id="IPR027785">
    <property type="entry name" value="UvrD-like_helicase_C"/>
</dbReference>